<dbReference type="KEGG" id="agi:FSB73_09725"/>
<dbReference type="Proteomes" id="UP000321291">
    <property type="component" value="Chromosome"/>
</dbReference>
<dbReference type="AlphaFoldDB" id="A0A5B8VLT4"/>
<gene>
    <name evidence="2" type="ORF">FSB73_09725</name>
</gene>
<reference evidence="2 3" key="1">
    <citation type="journal article" date="2017" name="Int. J. Syst. Evol. Microbiol.">
        <title>Arachidicoccus ginsenosidivorans sp. nov., with ginsenoside-converting activity isolated from ginseng cultivating soil.</title>
        <authorList>
            <person name="Siddiqi M.Z."/>
            <person name="Aslam Z."/>
            <person name="Im W.T."/>
        </authorList>
    </citation>
    <scope>NUCLEOTIDE SEQUENCE [LARGE SCALE GENOMIC DNA]</scope>
    <source>
        <strain evidence="2 3">Gsoil 809</strain>
    </source>
</reference>
<sequence length="76" mass="8512">MANKNRHQASGRSRKIWGFIVVWLVLFLIVKSMEKILMITAVGAIVYWGSKALKGSGRKDQIDDHIKGSSKSLDPE</sequence>
<evidence type="ECO:0000313" key="2">
    <source>
        <dbReference type="EMBL" id="QEC71902.1"/>
    </source>
</evidence>
<protein>
    <submittedName>
        <fullName evidence="2">Uncharacterized protein</fullName>
    </submittedName>
</protein>
<name>A0A5B8VLT4_9BACT</name>
<evidence type="ECO:0000313" key="3">
    <source>
        <dbReference type="Proteomes" id="UP000321291"/>
    </source>
</evidence>
<dbReference type="EMBL" id="CP042434">
    <property type="protein sequence ID" value="QEC71902.1"/>
    <property type="molecule type" value="Genomic_DNA"/>
</dbReference>
<dbReference type="RefSeq" id="WP_146781372.1">
    <property type="nucleotide sequence ID" value="NZ_CP042434.1"/>
</dbReference>
<organism evidence="2 3">
    <name type="scientific">Arachidicoccus ginsenosidivorans</name>
    <dbReference type="NCBI Taxonomy" id="496057"/>
    <lineage>
        <taxon>Bacteria</taxon>
        <taxon>Pseudomonadati</taxon>
        <taxon>Bacteroidota</taxon>
        <taxon>Chitinophagia</taxon>
        <taxon>Chitinophagales</taxon>
        <taxon>Chitinophagaceae</taxon>
        <taxon>Arachidicoccus</taxon>
    </lineage>
</organism>
<accession>A0A5B8VLT4</accession>
<keyword evidence="3" id="KW-1185">Reference proteome</keyword>
<dbReference type="OrthoDB" id="9949385at2"/>
<proteinExistence type="predicted"/>
<feature type="region of interest" description="Disordered" evidence="1">
    <location>
        <begin position="55"/>
        <end position="76"/>
    </location>
</feature>
<feature type="compositionally biased region" description="Basic and acidic residues" evidence="1">
    <location>
        <begin position="57"/>
        <end position="76"/>
    </location>
</feature>
<evidence type="ECO:0000256" key="1">
    <source>
        <dbReference type="SAM" id="MobiDB-lite"/>
    </source>
</evidence>